<dbReference type="AlphaFoldDB" id="A0A7J9EFU6"/>
<organism evidence="1 2">
    <name type="scientific">Gossypium trilobum</name>
    <dbReference type="NCBI Taxonomy" id="34281"/>
    <lineage>
        <taxon>Eukaryota</taxon>
        <taxon>Viridiplantae</taxon>
        <taxon>Streptophyta</taxon>
        <taxon>Embryophyta</taxon>
        <taxon>Tracheophyta</taxon>
        <taxon>Spermatophyta</taxon>
        <taxon>Magnoliopsida</taxon>
        <taxon>eudicotyledons</taxon>
        <taxon>Gunneridae</taxon>
        <taxon>Pentapetalae</taxon>
        <taxon>rosids</taxon>
        <taxon>malvids</taxon>
        <taxon>Malvales</taxon>
        <taxon>Malvaceae</taxon>
        <taxon>Malvoideae</taxon>
        <taxon>Gossypium</taxon>
    </lineage>
</organism>
<protein>
    <submittedName>
        <fullName evidence="1">Uncharacterized protein</fullName>
    </submittedName>
</protein>
<evidence type="ECO:0000313" key="2">
    <source>
        <dbReference type="Proteomes" id="UP000593568"/>
    </source>
</evidence>
<comment type="caution">
    <text evidence="1">The sequence shown here is derived from an EMBL/GenBank/DDBJ whole genome shotgun (WGS) entry which is preliminary data.</text>
</comment>
<sequence>MAMKMKDNEMSNAEKAYKMMQKLKEALYELFDEYKPPLHSTCSQSSVRELENGGEDKTFELNKYLVEANENFV</sequence>
<accession>A0A7J9EFU6</accession>
<name>A0A7J9EFU6_9ROSI</name>
<dbReference type="Proteomes" id="UP000593568">
    <property type="component" value="Unassembled WGS sequence"/>
</dbReference>
<gene>
    <name evidence="1" type="ORF">Gotri_007351</name>
</gene>
<dbReference type="EMBL" id="JABEZW010000008">
    <property type="protein sequence ID" value="MBA0771887.1"/>
    <property type="molecule type" value="Genomic_DNA"/>
</dbReference>
<reference evidence="1 2" key="1">
    <citation type="journal article" date="2019" name="Genome Biol. Evol.">
        <title>Insights into the evolution of the New World diploid cottons (Gossypium, subgenus Houzingenia) based on genome sequencing.</title>
        <authorList>
            <person name="Grover C.E."/>
            <person name="Arick M.A. 2nd"/>
            <person name="Thrash A."/>
            <person name="Conover J.L."/>
            <person name="Sanders W.S."/>
            <person name="Peterson D.G."/>
            <person name="Frelichowski J.E."/>
            <person name="Scheffler J.A."/>
            <person name="Scheffler B.E."/>
            <person name="Wendel J.F."/>
        </authorList>
    </citation>
    <scope>NUCLEOTIDE SEQUENCE [LARGE SCALE GENOMIC DNA]</scope>
    <source>
        <strain evidence="1">8</strain>
        <tissue evidence="1">Leaf</tissue>
    </source>
</reference>
<evidence type="ECO:0000313" key="1">
    <source>
        <dbReference type="EMBL" id="MBA0771887.1"/>
    </source>
</evidence>
<proteinExistence type="predicted"/>
<keyword evidence="2" id="KW-1185">Reference proteome</keyword>